<dbReference type="PANTHER" id="PTHR43745:SF2">
    <property type="entry name" value="NITROREDUCTASE MJ1384-RELATED"/>
    <property type="match status" value="1"/>
</dbReference>
<dbReference type="KEGG" id="nae:BHE16_07315"/>
<dbReference type="Pfam" id="PF00881">
    <property type="entry name" value="Nitroreductase"/>
    <property type="match status" value="1"/>
</dbReference>
<dbReference type="STRING" id="556325.BHE16_07315"/>
<accession>A0A1L2ZN57</accession>
<dbReference type="InterPro" id="IPR000415">
    <property type="entry name" value="Nitroreductase-like"/>
</dbReference>
<dbReference type="Proteomes" id="UP000183530">
    <property type="component" value="Chromosome"/>
</dbReference>
<dbReference type="EMBL" id="JACHDR010000001">
    <property type="protein sequence ID" value="MBB5512622.1"/>
    <property type="molecule type" value="Genomic_DNA"/>
</dbReference>
<dbReference type="RefSeq" id="WP_071894332.1">
    <property type="nucleotide sequence ID" value="NZ_BAAARH010000001.1"/>
</dbReference>
<dbReference type="NCBIfam" id="TIGR03605">
    <property type="entry name" value="antibiot_sagB"/>
    <property type="match status" value="1"/>
</dbReference>
<dbReference type="GO" id="GO:0016491">
    <property type="term" value="F:oxidoreductase activity"/>
    <property type="evidence" value="ECO:0007669"/>
    <property type="project" value="InterPro"/>
</dbReference>
<dbReference type="EMBL" id="CP018135">
    <property type="protein sequence ID" value="APF40855.1"/>
    <property type="molecule type" value="Genomic_DNA"/>
</dbReference>
<dbReference type="PANTHER" id="PTHR43745">
    <property type="entry name" value="NITROREDUCTASE MJ1384-RELATED"/>
    <property type="match status" value="1"/>
</dbReference>
<protein>
    <submittedName>
        <fullName evidence="3">SagB-type dehydrogenase family enzyme</fullName>
    </submittedName>
</protein>
<dbReference type="InterPro" id="IPR052544">
    <property type="entry name" value="Bacteriocin_Proc_Enz"/>
</dbReference>
<organism evidence="2 4">
    <name type="scientific">Neomicrococcus aestuarii</name>
    <dbReference type="NCBI Taxonomy" id="556325"/>
    <lineage>
        <taxon>Bacteria</taxon>
        <taxon>Bacillati</taxon>
        <taxon>Actinomycetota</taxon>
        <taxon>Actinomycetes</taxon>
        <taxon>Micrococcales</taxon>
        <taxon>Micrococcaceae</taxon>
        <taxon>Neomicrococcus</taxon>
    </lineage>
</organism>
<dbReference type="OrthoDB" id="3723182at2"/>
<gene>
    <name evidence="2" type="ORF">BHE16_07315</name>
    <name evidence="3" type="ORF">HD598_001309</name>
</gene>
<evidence type="ECO:0000313" key="5">
    <source>
        <dbReference type="Proteomes" id="UP000580797"/>
    </source>
</evidence>
<dbReference type="CDD" id="cd02142">
    <property type="entry name" value="McbC_SagB-like_oxidoreductase"/>
    <property type="match status" value="1"/>
</dbReference>
<evidence type="ECO:0000313" key="2">
    <source>
        <dbReference type="EMBL" id="APF40855.1"/>
    </source>
</evidence>
<feature type="domain" description="Nitroreductase" evidence="1">
    <location>
        <begin position="113"/>
        <end position="295"/>
    </location>
</feature>
<reference evidence="2 4" key="1">
    <citation type="submission" date="2016-11" db="EMBL/GenBank/DDBJ databases">
        <title>Genome sequencing of Zhihengliuella aestuarii B18 antagonistic to Plasmodiophora brassicae.</title>
        <authorList>
            <person name="Luo Y."/>
        </authorList>
    </citation>
    <scope>NUCLEOTIDE SEQUENCE [LARGE SCALE GENOMIC DNA]</scope>
    <source>
        <strain evidence="2 4">B18</strain>
    </source>
</reference>
<reference evidence="3 5" key="2">
    <citation type="submission" date="2020-08" db="EMBL/GenBank/DDBJ databases">
        <title>Sequencing the genomes of 1000 actinobacteria strains.</title>
        <authorList>
            <person name="Klenk H.-P."/>
        </authorList>
    </citation>
    <scope>NUCLEOTIDE SEQUENCE [LARGE SCALE GENOMIC DNA]</scope>
    <source>
        <strain evidence="3 5">DSM 105783</strain>
    </source>
</reference>
<dbReference type="SUPFAM" id="SSF55469">
    <property type="entry name" value="FMN-dependent nitroreductase-like"/>
    <property type="match status" value="1"/>
</dbReference>
<proteinExistence type="predicted"/>
<dbReference type="InterPro" id="IPR020051">
    <property type="entry name" value="SagB-type_dehydrogenase"/>
</dbReference>
<dbReference type="InterPro" id="IPR029479">
    <property type="entry name" value="Nitroreductase"/>
</dbReference>
<keyword evidence="4" id="KW-1185">Reference proteome</keyword>
<dbReference type="Gene3D" id="3.40.109.10">
    <property type="entry name" value="NADH Oxidase"/>
    <property type="match status" value="1"/>
</dbReference>
<evidence type="ECO:0000313" key="4">
    <source>
        <dbReference type="Proteomes" id="UP000183530"/>
    </source>
</evidence>
<sequence length="306" mass="33406">MSVDVDLKLKAPGIDPAVAAKLEDLGPEARRALDEFASSIEDLAANHEDPNLRQILHRVFVRSVNEFFTAENSSMQLPVNLMKYIRPATDEAAIALPAPDRERDADLDEIFTSRRSQRSFAPQPMSLQTLGTVLGTALGKVDTEDGYGVRDLPLFPYPSMGGLSAFEVGIVVQKVEGVAPGYYVYDQVGHQLVPKIVGDLRLGLQEVTFESEWLLYAPIVLAIAGRAEKSEWKYHTRGYRIGHIDMGAAVQSLYLSAWASQVGACAVAGFFDEAINSLLGYDGADTYVSLLMGMGEVATPLLARQR</sequence>
<dbReference type="Proteomes" id="UP000580797">
    <property type="component" value="Unassembled WGS sequence"/>
</dbReference>
<dbReference type="AlphaFoldDB" id="A0A1L2ZN57"/>
<evidence type="ECO:0000259" key="1">
    <source>
        <dbReference type="Pfam" id="PF00881"/>
    </source>
</evidence>
<evidence type="ECO:0000313" key="3">
    <source>
        <dbReference type="EMBL" id="MBB5512622.1"/>
    </source>
</evidence>
<name>A0A1L2ZN57_9MICC</name>